<comment type="caution">
    <text evidence="8">The sequence shown here is derived from an EMBL/GenBank/DDBJ whole genome shotgun (WGS) entry which is preliminary data.</text>
</comment>
<evidence type="ECO:0000256" key="1">
    <source>
        <dbReference type="ARBA" id="ARBA00004651"/>
    </source>
</evidence>
<protein>
    <recommendedName>
        <fullName evidence="10">Gustatory receptor</fullName>
    </recommendedName>
</protein>
<dbReference type="GO" id="GO:0043025">
    <property type="term" value="C:neuronal cell body"/>
    <property type="evidence" value="ECO:0007669"/>
    <property type="project" value="TreeGrafter"/>
</dbReference>
<feature type="transmembrane region" description="Helical" evidence="7">
    <location>
        <begin position="701"/>
        <end position="723"/>
    </location>
</feature>
<feature type="transmembrane region" description="Helical" evidence="7">
    <location>
        <begin position="787"/>
        <end position="814"/>
    </location>
</feature>
<keyword evidence="3 7" id="KW-0812">Transmembrane</keyword>
<feature type="transmembrane region" description="Helical" evidence="7">
    <location>
        <begin position="300"/>
        <end position="320"/>
    </location>
</feature>
<evidence type="ECO:0000256" key="5">
    <source>
        <dbReference type="ARBA" id="ARBA00023136"/>
    </source>
</evidence>
<evidence type="ECO:0008006" key="10">
    <source>
        <dbReference type="Google" id="ProtNLM"/>
    </source>
</evidence>
<dbReference type="GO" id="GO:0050909">
    <property type="term" value="P:sensory perception of taste"/>
    <property type="evidence" value="ECO:0007669"/>
    <property type="project" value="InterPro"/>
</dbReference>
<keyword evidence="6" id="KW-0675">Receptor</keyword>
<keyword evidence="5 7" id="KW-0472">Membrane</keyword>
<sequence length="904" mass="100432">MQVFFIPPGGTSSLAQGSYYDVYDGSSGSLSRWIWVQAFTANLLVSSHSRVTLRKGSTSPMAKELLNREEECTFPEVRRINLLALNLCVYHLLLEEYFGPLLLVFMLSSTIAPITWVFYLTWFDVIPLCLKFYTFARVMINSAPLLCLPNVSSRIETKSFTALNLPMSNVGRRRLGHSRSPKLTIARTQLCLSLDQPSDLIKPQRPFFKGAFVSLLSLFAMASKRPVLAPLLRLLRICGGFPYEVGRREGADTAEGDTLKGWFVWSLGVVSVDLLLGCYYMGSIVSFFGTKEGLSRVISTALSGKVSVLVFMSLSSYLFLRRMTLLRAASETQRIVDMQQKMMDIQASSFWAVHALLQTKTACTETTASRVPPLGRTNAWVKERTPLGVRDVLGIKALVIRLYDHQHLLEEYFGPVLVLLTVSPTIRLVTSVFGIFATSEVSLLLLLNTVRILVPLVSLPYIPLSTEQKFITSICHELPVHVISYVIRAPLPVLLSSSEVALSRVDGEFSLSPSRVFLAMAPTACLGLSSLLLLLKALGGFPFVASKKTVPPQRPSLEESRDSGSPQELVFRWTWYWFLWSVLVCGSVLAFCCWSIAENLSSMGQSVEDVAMTSTHIISAVACSILIITVAFRGSRLAQVISNINRIYESLREIPSEPLHADISVVSATFLTIVCTLYSCGVRAYFFIFDRPEKEKTQISSIIHILVLPLVIWTIMVIFNRLVSLVAVAYPVLNQAAFTAPPTSSTSKQRVFALCNPLNPCEHYALTPSTVDENKRLLVYLHDHLDQVLACFSGQLAIVMLYSTITAITWVFYAFCRKANTYEAQVMMTVQVVMTVVPVAFLSHVPLDDLLTLLKEAPPFRVCGFFTLARDNLVGMLSFVATYVVILLQFKTSESGDKIGKANT</sequence>
<dbReference type="PANTHER" id="PTHR21143:SF121">
    <property type="entry name" value="GUSTATORY AND ODORANT RECEPTOR 21A"/>
    <property type="match status" value="1"/>
</dbReference>
<reference evidence="8 9" key="2">
    <citation type="submission" date="2019-01" db="EMBL/GenBank/DDBJ databases">
        <title>The decoding of complex shrimp genome reveals the adaptation for benthos swimmer, frequently molting mechanism and breeding impact on genome.</title>
        <authorList>
            <person name="Sun Y."/>
            <person name="Gao Y."/>
            <person name="Yu Y."/>
        </authorList>
    </citation>
    <scope>NUCLEOTIDE SEQUENCE [LARGE SCALE GENOMIC DNA]</scope>
    <source>
        <tissue evidence="8">Muscle</tissue>
    </source>
</reference>
<evidence type="ECO:0000256" key="3">
    <source>
        <dbReference type="ARBA" id="ARBA00022692"/>
    </source>
</evidence>
<keyword evidence="2" id="KW-1003">Cell membrane</keyword>
<evidence type="ECO:0000313" key="9">
    <source>
        <dbReference type="Proteomes" id="UP000283509"/>
    </source>
</evidence>
<dbReference type="GO" id="GO:0030424">
    <property type="term" value="C:axon"/>
    <property type="evidence" value="ECO:0007669"/>
    <property type="project" value="TreeGrafter"/>
</dbReference>
<dbReference type="PANTHER" id="PTHR21143">
    <property type="entry name" value="INVERTEBRATE GUSTATORY RECEPTOR"/>
    <property type="match status" value="1"/>
</dbReference>
<feature type="transmembrane region" description="Helical" evidence="7">
    <location>
        <begin position="262"/>
        <end position="288"/>
    </location>
</feature>
<feature type="transmembrane region" description="Helical" evidence="7">
    <location>
        <begin position="609"/>
        <end position="632"/>
    </location>
</feature>
<gene>
    <name evidence="8" type="ORF">C7M84_024677</name>
</gene>
<feature type="transmembrane region" description="Helical" evidence="7">
    <location>
        <begin position="575"/>
        <end position="597"/>
    </location>
</feature>
<dbReference type="Proteomes" id="UP000283509">
    <property type="component" value="Unassembled WGS sequence"/>
</dbReference>
<feature type="transmembrane region" description="Helical" evidence="7">
    <location>
        <begin position="826"/>
        <end position="845"/>
    </location>
</feature>
<dbReference type="AlphaFoldDB" id="A0A3R7QKY1"/>
<feature type="transmembrane region" description="Helical" evidence="7">
    <location>
        <begin position="97"/>
        <end position="119"/>
    </location>
</feature>
<evidence type="ECO:0000256" key="7">
    <source>
        <dbReference type="SAM" id="Phobius"/>
    </source>
</evidence>
<keyword evidence="4 7" id="KW-1133">Transmembrane helix</keyword>
<reference evidence="8 9" key="1">
    <citation type="submission" date="2018-04" db="EMBL/GenBank/DDBJ databases">
        <authorList>
            <person name="Zhang X."/>
            <person name="Yuan J."/>
            <person name="Li F."/>
            <person name="Xiang J."/>
        </authorList>
    </citation>
    <scope>NUCLEOTIDE SEQUENCE [LARGE SCALE GENOMIC DNA]</scope>
    <source>
        <tissue evidence="8">Muscle</tissue>
    </source>
</reference>
<dbReference type="GO" id="GO:0005886">
    <property type="term" value="C:plasma membrane"/>
    <property type="evidence" value="ECO:0007669"/>
    <property type="project" value="UniProtKB-SubCell"/>
</dbReference>
<proteinExistence type="predicted"/>
<evidence type="ECO:0000256" key="6">
    <source>
        <dbReference type="ARBA" id="ARBA00023170"/>
    </source>
</evidence>
<comment type="subcellular location">
    <subcellularLocation>
        <location evidence="1">Cell membrane</location>
        <topology evidence="1">Multi-pass membrane protein</topology>
    </subcellularLocation>
</comment>
<evidence type="ECO:0000256" key="4">
    <source>
        <dbReference type="ARBA" id="ARBA00022989"/>
    </source>
</evidence>
<accession>A0A3R7QKY1</accession>
<dbReference type="Pfam" id="PF08395">
    <property type="entry name" value="7tm_7"/>
    <property type="match status" value="2"/>
</dbReference>
<dbReference type="EMBL" id="QCYY01000874">
    <property type="protein sequence ID" value="ROT82163.1"/>
    <property type="molecule type" value="Genomic_DNA"/>
</dbReference>
<dbReference type="InterPro" id="IPR013604">
    <property type="entry name" value="7TM_chemorcpt"/>
</dbReference>
<name>A0A3R7QKY1_PENVA</name>
<evidence type="ECO:0000256" key="2">
    <source>
        <dbReference type="ARBA" id="ARBA00022475"/>
    </source>
</evidence>
<dbReference type="GO" id="GO:0030425">
    <property type="term" value="C:dendrite"/>
    <property type="evidence" value="ECO:0007669"/>
    <property type="project" value="TreeGrafter"/>
</dbReference>
<feature type="transmembrane region" description="Helical" evidence="7">
    <location>
        <begin position="665"/>
        <end position="689"/>
    </location>
</feature>
<feature type="transmembrane region" description="Helical" evidence="7">
    <location>
        <begin position="865"/>
        <end position="888"/>
    </location>
</feature>
<organism evidence="8 9">
    <name type="scientific">Penaeus vannamei</name>
    <name type="common">Whiteleg shrimp</name>
    <name type="synonym">Litopenaeus vannamei</name>
    <dbReference type="NCBI Taxonomy" id="6689"/>
    <lineage>
        <taxon>Eukaryota</taxon>
        <taxon>Metazoa</taxon>
        <taxon>Ecdysozoa</taxon>
        <taxon>Arthropoda</taxon>
        <taxon>Crustacea</taxon>
        <taxon>Multicrustacea</taxon>
        <taxon>Malacostraca</taxon>
        <taxon>Eumalacostraca</taxon>
        <taxon>Eucarida</taxon>
        <taxon>Decapoda</taxon>
        <taxon>Dendrobranchiata</taxon>
        <taxon>Penaeoidea</taxon>
        <taxon>Penaeidae</taxon>
        <taxon>Penaeus</taxon>
    </lineage>
</organism>
<evidence type="ECO:0000313" key="8">
    <source>
        <dbReference type="EMBL" id="ROT82163.1"/>
    </source>
</evidence>
<keyword evidence="9" id="KW-1185">Reference proteome</keyword>
<feature type="transmembrane region" description="Helical" evidence="7">
    <location>
        <begin position="514"/>
        <end position="535"/>
    </location>
</feature>